<proteinExistence type="predicted"/>
<keyword evidence="4" id="KW-1185">Reference proteome</keyword>
<dbReference type="SMART" id="SM00098">
    <property type="entry name" value="alkPPc"/>
    <property type="match status" value="1"/>
</dbReference>
<accession>A0ABN8MA48</accession>
<feature type="non-terminal residue" evidence="3">
    <location>
        <position position="1"/>
    </location>
</feature>
<dbReference type="SUPFAM" id="SSF53649">
    <property type="entry name" value="Alkaline phosphatase-like"/>
    <property type="match status" value="2"/>
</dbReference>
<dbReference type="InterPro" id="IPR001952">
    <property type="entry name" value="Alkaline_phosphatase"/>
</dbReference>
<name>A0ABN8MA48_9CNID</name>
<evidence type="ECO:0000256" key="1">
    <source>
        <dbReference type="ARBA" id="ARBA00012647"/>
    </source>
</evidence>
<evidence type="ECO:0000313" key="3">
    <source>
        <dbReference type="EMBL" id="CAH3023821.1"/>
    </source>
</evidence>
<dbReference type="PANTHER" id="PTHR11596:SF5">
    <property type="entry name" value="ALKALINE PHOSPHATASE"/>
    <property type="match status" value="1"/>
</dbReference>
<evidence type="ECO:0000256" key="2">
    <source>
        <dbReference type="ARBA" id="ARBA00022553"/>
    </source>
</evidence>
<dbReference type="PANTHER" id="PTHR11596">
    <property type="entry name" value="ALKALINE PHOSPHATASE"/>
    <property type="match status" value="1"/>
</dbReference>
<organism evidence="3 4">
    <name type="scientific">Porites evermanni</name>
    <dbReference type="NCBI Taxonomy" id="104178"/>
    <lineage>
        <taxon>Eukaryota</taxon>
        <taxon>Metazoa</taxon>
        <taxon>Cnidaria</taxon>
        <taxon>Anthozoa</taxon>
        <taxon>Hexacorallia</taxon>
        <taxon>Scleractinia</taxon>
        <taxon>Fungiina</taxon>
        <taxon>Poritidae</taxon>
        <taxon>Porites</taxon>
    </lineage>
</organism>
<comment type="caution">
    <text evidence="3">The sequence shown here is derived from an EMBL/GenBank/DDBJ whole genome shotgun (WGS) entry which is preliminary data.</text>
</comment>
<evidence type="ECO:0000313" key="4">
    <source>
        <dbReference type="Proteomes" id="UP001159427"/>
    </source>
</evidence>
<gene>
    <name evidence="3" type="ORF">PEVE_00020581</name>
</gene>
<reference evidence="3 4" key="1">
    <citation type="submission" date="2022-05" db="EMBL/GenBank/DDBJ databases">
        <authorList>
            <consortium name="Genoscope - CEA"/>
            <person name="William W."/>
        </authorList>
    </citation>
    <scope>NUCLEOTIDE SEQUENCE [LARGE SCALE GENOMIC DNA]</scope>
</reference>
<keyword evidence="2" id="KW-0597">Phosphoprotein</keyword>
<dbReference type="InterPro" id="IPR017850">
    <property type="entry name" value="Alkaline_phosphatase_core_sf"/>
</dbReference>
<dbReference type="EC" id="3.1.3.1" evidence="1"/>
<dbReference type="Gene3D" id="3.40.720.10">
    <property type="entry name" value="Alkaline Phosphatase, subunit A"/>
    <property type="match status" value="2"/>
</dbReference>
<dbReference type="Pfam" id="PF00245">
    <property type="entry name" value="Alk_phosphatase"/>
    <property type="match status" value="2"/>
</dbReference>
<protein>
    <recommendedName>
        <fullName evidence="1">alkaline phosphatase</fullName>
        <ecNumber evidence="1">3.1.3.1</ecNumber>
    </recommendedName>
</protein>
<dbReference type="Proteomes" id="UP001159427">
    <property type="component" value="Unassembled WGS sequence"/>
</dbReference>
<dbReference type="EMBL" id="CALNXI010000276">
    <property type="protein sequence ID" value="CAH3023821.1"/>
    <property type="molecule type" value="Genomic_DNA"/>
</dbReference>
<sequence>ISLGVIAVDSTVTRFHCSSLTEQSKAVSILTLAEKAGMSTGIVTTTRVTHATPACSYAHSANRGWESDANINKSVGDDGSKCKDIGRIRLPDLNYSKLRNIISKSVFFFFCSKMEKFVFERFTFKYIKLQNETIKMRPSSTTNDCIIIGLKRNSSDNQIGLGLRPVPIQFGCPRNSSKLDISRAPSRSSEARKSAAPLLRKFGGARSYFGLKIRGGRLPGPSPGSATASYSSIELPSPVSKTAVTNKKDETLITVTADHSHVFTIGGYPKRGNPVFGIIQEVDNTLTVDTENRTYTTLGYADGPGGLNGPRQDLRNVNTSHKEFLQQATVLTEYESHGSEDVGVFADGPGAYLFHGVVEQQYVFHVMDYALCLSESKQKSCEKHVNRGGKPTSKSGSLSLSVPSLYSLLLISISYVVFRALEA</sequence>